<dbReference type="Gene3D" id="1.10.510.10">
    <property type="entry name" value="Transferase(Phosphotransferase) domain 1"/>
    <property type="match status" value="1"/>
</dbReference>
<dbReference type="GO" id="GO:0004674">
    <property type="term" value="F:protein serine/threonine kinase activity"/>
    <property type="evidence" value="ECO:0000318"/>
    <property type="project" value="GO_Central"/>
</dbReference>
<feature type="coiled-coil region" evidence="1">
    <location>
        <begin position="135"/>
        <end position="165"/>
    </location>
</feature>
<evidence type="ECO:0000313" key="5">
    <source>
        <dbReference type="Proteomes" id="UP000001514"/>
    </source>
</evidence>
<accession>D8S4F3</accession>
<dbReference type="PROSITE" id="PS50011">
    <property type="entry name" value="PROTEIN_KINASE_DOM"/>
    <property type="match status" value="1"/>
</dbReference>
<feature type="region of interest" description="Disordered" evidence="2">
    <location>
        <begin position="369"/>
        <end position="416"/>
    </location>
</feature>
<dbReference type="GO" id="GO:0005737">
    <property type="term" value="C:cytoplasm"/>
    <property type="evidence" value="ECO:0000318"/>
    <property type="project" value="GO_Central"/>
</dbReference>
<gene>
    <name evidence="4" type="ORF">SELMODRAFT_418028</name>
</gene>
<dbReference type="EMBL" id="GL377601">
    <property type="protein sequence ID" value="EFJ20737.1"/>
    <property type="molecule type" value="Genomic_DNA"/>
</dbReference>
<evidence type="ECO:0000259" key="3">
    <source>
        <dbReference type="PROSITE" id="PS50011"/>
    </source>
</evidence>
<keyword evidence="1" id="KW-0175">Coiled coil</keyword>
<evidence type="ECO:0000256" key="1">
    <source>
        <dbReference type="SAM" id="Coils"/>
    </source>
</evidence>
<dbReference type="GO" id="GO:0005524">
    <property type="term" value="F:ATP binding"/>
    <property type="evidence" value="ECO:0007669"/>
    <property type="project" value="InterPro"/>
</dbReference>
<dbReference type="GO" id="GO:0006897">
    <property type="term" value="P:endocytosis"/>
    <property type="evidence" value="ECO:0000318"/>
    <property type="project" value="GO_Central"/>
</dbReference>
<protein>
    <recommendedName>
        <fullName evidence="3">Protein kinase domain-containing protein</fullName>
    </recommendedName>
</protein>
<dbReference type="GO" id="GO:0005634">
    <property type="term" value="C:nucleus"/>
    <property type="evidence" value="ECO:0000318"/>
    <property type="project" value="GO_Central"/>
</dbReference>
<dbReference type="HOGENOM" id="CLU_023018_0_0_1"/>
<dbReference type="InParanoid" id="D8S4F3"/>
<dbReference type="Gramene" id="EFJ20737">
    <property type="protein sequence ID" value="EFJ20737"/>
    <property type="gene ID" value="SELMODRAFT_418028"/>
</dbReference>
<dbReference type="InterPro" id="IPR011009">
    <property type="entry name" value="Kinase-like_dom_sf"/>
</dbReference>
<organism evidence="5">
    <name type="scientific">Selaginella moellendorffii</name>
    <name type="common">Spikemoss</name>
    <dbReference type="NCBI Taxonomy" id="88036"/>
    <lineage>
        <taxon>Eukaryota</taxon>
        <taxon>Viridiplantae</taxon>
        <taxon>Streptophyta</taxon>
        <taxon>Embryophyta</taxon>
        <taxon>Tracheophyta</taxon>
        <taxon>Lycopodiopsida</taxon>
        <taxon>Selaginellales</taxon>
        <taxon>Selaginellaceae</taxon>
        <taxon>Selaginella</taxon>
    </lineage>
</organism>
<dbReference type="STRING" id="88036.D8S4F3"/>
<name>D8S4F3_SELML</name>
<dbReference type="SUPFAM" id="SSF56112">
    <property type="entry name" value="Protein kinase-like (PK-like)"/>
    <property type="match status" value="1"/>
</dbReference>
<sequence length="763" mass="88301">MDDALEAINKWVDQGYIVDEKKIMALTMYLTEGPGKLQPQEYCTEQPKPTLMASAAEWWKQNRAEWKQQKLEFEKEFQRRKLEFEKEFQRRKLEFEKEFQRRKLEFEKELLELKKGKLEFEKEFQRRKLEFEKELLELKKGKFELELDKKRMEKEEEERRRIETVIKNAHTISDMEKFSDSEAADFNKLVLDKWNPLHQLLRGNTDLHAIRWRSFLPKQLVASEFHRSQTTFGGRYVLDKLNQEGIQKGWDQIKRDVCADYKGRGFEHLQVSYLEATEPDQLGKSMYACDETYAKVRVKHYAAYGVCFAALLESIFRVLDKDKGLPTISLKVLAPVHTSNGKLEVEVERSSLRCKFLIEMKNLKRQGDDIQEETRAKKNRVLLSDQKSNESEENKTISKKKQPIVLSDNNQSEPLQKARGQIGEVHVERQFQQVQSGFVNGVHVTIVRRTYSTKSEDHFNASRVLKILESSDIKIGEARSLDMDSRGVDQVLKELVIALIKAGFLPQSLLQCDVSGAAGLRAERMEVSVDEEQLVQPVKAEVAEVEHRYLFPVTIHGSGLKAWIKAATVGDRYKQVQRELLIRQYLCPEDSVKARAVVWRGVPALLLEDAGQKINTDRMTPEDVFNMTKAIYMVLSHVYGEHGILHNDVAPRNICQDEKGCYRLIDWGLASRLPDIDHPTNIPDWLYSGSCFFSGSQTPRIHSDLESLVYVALDCLHVPLPWVNAANGSDVIKIRKRFRSNLNSSVLNALYRPLLKAWLELEI</sequence>
<dbReference type="InterPro" id="IPR000719">
    <property type="entry name" value="Prot_kinase_dom"/>
</dbReference>
<evidence type="ECO:0000313" key="4">
    <source>
        <dbReference type="EMBL" id="EFJ20737.1"/>
    </source>
</evidence>
<reference evidence="4 5" key="1">
    <citation type="journal article" date="2011" name="Science">
        <title>The Selaginella genome identifies genetic changes associated with the evolution of vascular plants.</title>
        <authorList>
            <person name="Banks J.A."/>
            <person name="Nishiyama T."/>
            <person name="Hasebe M."/>
            <person name="Bowman J.L."/>
            <person name="Gribskov M."/>
            <person name="dePamphilis C."/>
            <person name="Albert V.A."/>
            <person name="Aono N."/>
            <person name="Aoyama T."/>
            <person name="Ambrose B.A."/>
            <person name="Ashton N.W."/>
            <person name="Axtell M.J."/>
            <person name="Barker E."/>
            <person name="Barker M.S."/>
            <person name="Bennetzen J.L."/>
            <person name="Bonawitz N.D."/>
            <person name="Chapple C."/>
            <person name="Cheng C."/>
            <person name="Correa L.G."/>
            <person name="Dacre M."/>
            <person name="DeBarry J."/>
            <person name="Dreyer I."/>
            <person name="Elias M."/>
            <person name="Engstrom E.M."/>
            <person name="Estelle M."/>
            <person name="Feng L."/>
            <person name="Finet C."/>
            <person name="Floyd S.K."/>
            <person name="Frommer W.B."/>
            <person name="Fujita T."/>
            <person name="Gramzow L."/>
            <person name="Gutensohn M."/>
            <person name="Harholt J."/>
            <person name="Hattori M."/>
            <person name="Heyl A."/>
            <person name="Hirai T."/>
            <person name="Hiwatashi Y."/>
            <person name="Ishikawa M."/>
            <person name="Iwata M."/>
            <person name="Karol K.G."/>
            <person name="Koehler B."/>
            <person name="Kolukisaoglu U."/>
            <person name="Kubo M."/>
            <person name="Kurata T."/>
            <person name="Lalonde S."/>
            <person name="Li K."/>
            <person name="Li Y."/>
            <person name="Litt A."/>
            <person name="Lyons E."/>
            <person name="Manning G."/>
            <person name="Maruyama T."/>
            <person name="Michael T.P."/>
            <person name="Mikami K."/>
            <person name="Miyazaki S."/>
            <person name="Morinaga S."/>
            <person name="Murata T."/>
            <person name="Mueller-Roeber B."/>
            <person name="Nelson D.R."/>
            <person name="Obara M."/>
            <person name="Oguri Y."/>
            <person name="Olmstead R.G."/>
            <person name="Onodera N."/>
            <person name="Petersen B.L."/>
            <person name="Pils B."/>
            <person name="Prigge M."/>
            <person name="Rensing S.A."/>
            <person name="Riano-Pachon D.M."/>
            <person name="Roberts A.W."/>
            <person name="Sato Y."/>
            <person name="Scheller H.V."/>
            <person name="Schulz B."/>
            <person name="Schulz C."/>
            <person name="Shakirov E.V."/>
            <person name="Shibagaki N."/>
            <person name="Shinohara N."/>
            <person name="Shippen D.E."/>
            <person name="Soerensen I."/>
            <person name="Sotooka R."/>
            <person name="Sugimoto N."/>
            <person name="Sugita M."/>
            <person name="Sumikawa N."/>
            <person name="Tanurdzic M."/>
            <person name="Theissen G."/>
            <person name="Ulvskov P."/>
            <person name="Wakazuki S."/>
            <person name="Weng J.K."/>
            <person name="Willats W.W."/>
            <person name="Wipf D."/>
            <person name="Wolf P.G."/>
            <person name="Yang L."/>
            <person name="Zimmer A.D."/>
            <person name="Zhu Q."/>
            <person name="Mitros T."/>
            <person name="Hellsten U."/>
            <person name="Loque D."/>
            <person name="Otillar R."/>
            <person name="Salamov A."/>
            <person name="Schmutz J."/>
            <person name="Shapiro H."/>
            <person name="Lindquist E."/>
            <person name="Lucas S."/>
            <person name="Rokhsar D."/>
            <person name="Grigoriev I.V."/>
        </authorList>
    </citation>
    <scope>NUCLEOTIDE SEQUENCE [LARGE SCALE GENOMIC DNA]</scope>
</reference>
<feature type="domain" description="Protein kinase" evidence="3">
    <location>
        <begin position="411"/>
        <end position="763"/>
    </location>
</feature>
<dbReference type="GO" id="GO:0007165">
    <property type="term" value="P:signal transduction"/>
    <property type="evidence" value="ECO:0000318"/>
    <property type="project" value="GO_Central"/>
</dbReference>
<dbReference type="KEGG" id="smo:SELMODRAFT_418028"/>
<dbReference type="AlphaFoldDB" id="D8S4F3"/>
<proteinExistence type="predicted"/>
<keyword evidence="5" id="KW-1185">Reference proteome</keyword>
<evidence type="ECO:0000256" key="2">
    <source>
        <dbReference type="SAM" id="MobiDB-lite"/>
    </source>
</evidence>
<feature type="compositionally biased region" description="Basic and acidic residues" evidence="2">
    <location>
        <begin position="387"/>
        <end position="396"/>
    </location>
</feature>
<dbReference type="Proteomes" id="UP000001514">
    <property type="component" value="Unassembled WGS sequence"/>
</dbReference>